<name>X1NDX3_9ZZZZ</name>
<organism evidence="2">
    <name type="scientific">marine sediment metagenome</name>
    <dbReference type="NCBI Taxonomy" id="412755"/>
    <lineage>
        <taxon>unclassified sequences</taxon>
        <taxon>metagenomes</taxon>
        <taxon>ecological metagenomes</taxon>
    </lineage>
</organism>
<proteinExistence type="predicted"/>
<evidence type="ECO:0000313" key="2">
    <source>
        <dbReference type="EMBL" id="GAI41823.1"/>
    </source>
</evidence>
<protein>
    <recommendedName>
        <fullName evidence="3">SMC hinge domain-containing protein</fullName>
    </recommendedName>
</protein>
<evidence type="ECO:0000256" key="1">
    <source>
        <dbReference type="SAM" id="MobiDB-lite"/>
    </source>
</evidence>
<sequence length="252" mass="29213">EKDTRAALDKARSDRDKAKEEFMDKRGDLAKIQAEQKRFSDDLENARTQEREIIRQYGSEENQEKILRYAKVNLEKRIEEYKKIKQRYEDLEKGPINRIRRLEKQIENQGQLIQQQRTSIDQLKGRIGVVSLEGAYSELAEAESSVEILSERLDKEQILAKSYELLKEALEEQYRSALSAVVRPIQEELKRSLGYVTGFMHDDVELNEYLFPTRLGERGFEDISLEFNDGSSGLKEGLALCVRLAVAKHLSE</sequence>
<feature type="non-terminal residue" evidence="2">
    <location>
        <position position="1"/>
    </location>
</feature>
<gene>
    <name evidence="2" type="ORF">S06H3_50256</name>
</gene>
<feature type="non-terminal residue" evidence="2">
    <location>
        <position position="252"/>
    </location>
</feature>
<dbReference type="EMBL" id="BARV01031807">
    <property type="protein sequence ID" value="GAI41823.1"/>
    <property type="molecule type" value="Genomic_DNA"/>
</dbReference>
<reference evidence="2" key="1">
    <citation type="journal article" date="2014" name="Front. Microbiol.">
        <title>High frequency of phylogenetically diverse reductive dehalogenase-homologous genes in deep subseafloor sedimentary metagenomes.</title>
        <authorList>
            <person name="Kawai M."/>
            <person name="Futagami T."/>
            <person name="Toyoda A."/>
            <person name="Takaki Y."/>
            <person name="Nishi S."/>
            <person name="Hori S."/>
            <person name="Arai W."/>
            <person name="Tsubouchi T."/>
            <person name="Morono Y."/>
            <person name="Uchiyama I."/>
            <person name="Ito T."/>
            <person name="Fujiyama A."/>
            <person name="Inagaki F."/>
            <person name="Takami H."/>
        </authorList>
    </citation>
    <scope>NUCLEOTIDE SEQUENCE</scope>
    <source>
        <strain evidence="2">Expedition CK06-06</strain>
    </source>
</reference>
<dbReference type="AlphaFoldDB" id="X1NDX3"/>
<feature type="region of interest" description="Disordered" evidence="1">
    <location>
        <begin position="1"/>
        <end position="21"/>
    </location>
</feature>
<accession>X1NDX3</accession>
<comment type="caution">
    <text evidence="2">The sequence shown here is derived from an EMBL/GenBank/DDBJ whole genome shotgun (WGS) entry which is preliminary data.</text>
</comment>
<evidence type="ECO:0008006" key="3">
    <source>
        <dbReference type="Google" id="ProtNLM"/>
    </source>
</evidence>